<sequence>MTVLAAKLAKDTFIMTTYKLLLTSIISLALLSCSNEQQQILADATGLPGVELTDRVAINEKQLLNAEATVPPMCYTKTEQKHNPCYVCHQAYPESNNAKSQYRYNKLSDFGLQGGYLFSEEGTQNHWSNLFIDREQWVNNISDSAIIEYTNQDNYSDLANRLKKMGWQGYVPDLNNYQDPALAFDDKGFAKDNSGWVAFNYKPLPSTFWPTNGATDDVLIRLPAKFRQNKQQNNEAIYHLNLSLLELNIKQLPTISIYPINEKLLNRDINDDGMLSEMVQTLSRQPHYFGDATNISVTPQQFPKGTELMHSLRYLGIDEQDNITVSRRIKELRYMKKFKLLSEADIDNRFRRERKEKVEEELPYFVNHRDEGFENGYGWKVHAFIEDYNGELRPQSFEERMFCMGCHSAVGTTIDHTFSMARKVTGAKGWGYINLKGMKDAPSISEPGGEILNYLKRVSGGNEFRANQEIQQKWFNDDGSLKLDEISSSDVYQLITPSKERALKLNKAYTHIVRHQSYIYGRDPNIKPLKNVHKKVDESQAPLNIDARISGWDIRLDWNTPAKTSTKNHPDKYAKNSKPSQK</sequence>
<accession>A0A316G076</accession>
<evidence type="ECO:0000313" key="3">
    <source>
        <dbReference type="Proteomes" id="UP000245790"/>
    </source>
</evidence>
<protein>
    <recommendedName>
        <fullName evidence="4">Lipoprotein</fullName>
    </recommendedName>
</protein>
<dbReference type="AlphaFoldDB" id="A0A316G076"/>
<proteinExistence type="predicted"/>
<dbReference type="PROSITE" id="PS51257">
    <property type="entry name" value="PROKAR_LIPOPROTEIN"/>
    <property type="match status" value="1"/>
</dbReference>
<dbReference type="Proteomes" id="UP000245790">
    <property type="component" value="Unassembled WGS sequence"/>
</dbReference>
<dbReference type="EMBL" id="QGGU01000003">
    <property type="protein sequence ID" value="PWK53200.1"/>
    <property type="molecule type" value="Genomic_DNA"/>
</dbReference>
<reference evidence="2 3" key="1">
    <citation type="submission" date="2018-05" db="EMBL/GenBank/DDBJ databases">
        <title>Genomic Encyclopedia of Type Strains, Phase IV (KMG-IV): sequencing the most valuable type-strain genomes for metagenomic binning, comparative biology and taxonomic classification.</title>
        <authorList>
            <person name="Goeker M."/>
        </authorList>
    </citation>
    <scope>NUCLEOTIDE SEQUENCE [LARGE SCALE GENOMIC DNA]</scope>
    <source>
        <strain evidence="2 3">DSM 25350</strain>
    </source>
</reference>
<evidence type="ECO:0000256" key="1">
    <source>
        <dbReference type="SAM" id="MobiDB-lite"/>
    </source>
</evidence>
<feature type="region of interest" description="Disordered" evidence="1">
    <location>
        <begin position="560"/>
        <end position="582"/>
    </location>
</feature>
<evidence type="ECO:0000313" key="2">
    <source>
        <dbReference type="EMBL" id="PWK53200.1"/>
    </source>
</evidence>
<name>A0A316G076_9GAMM</name>
<keyword evidence="3" id="KW-1185">Reference proteome</keyword>
<evidence type="ECO:0008006" key="4">
    <source>
        <dbReference type="Google" id="ProtNLM"/>
    </source>
</evidence>
<organism evidence="2 3">
    <name type="scientific">Pleionea mediterranea</name>
    <dbReference type="NCBI Taxonomy" id="523701"/>
    <lineage>
        <taxon>Bacteria</taxon>
        <taxon>Pseudomonadati</taxon>
        <taxon>Pseudomonadota</taxon>
        <taxon>Gammaproteobacteria</taxon>
        <taxon>Oceanospirillales</taxon>
        <taxon>Pleioneaceae</taxon>
        <taxon>Pleionea</taxon>
    </lineage>
</organism>
<gene>
    <name evidence="2" type="ORF">C8D97_10323</name>
</gene>
<comment type="caution">
    <text evidence="2">The sequence shown here is derived from an EMBL/GenBank/DDBJ whole genome shotgun (WGS) entry which is preliminary data.</text>
</comment>